<evidence type="ECO:0000313" key="2">
    <source>
        <dbReference type="Proteomes" id="UP001497382"/>
    </source>
</evidence>
<protein>
    <submittedName>
        <fullName evidence="1">Uncharacterized protein</fullName>
    </submittedName>
</protein>
<proteinExistence type="predicted"/>
<accession>A0AAV2AEF9</accession>
<dbReference type="EMBL" id="CAXIEN010000155">
    <property type="protein sequence ID" value="CAL1282358.1"/>
    <property type="molecule type" value="Genomic_DNA"/>
</dbReference>
<feature type="non-terminal residue" evidence="1">
    <location>
        <position position="1"/>
    </location>
</feature>
<organism evidence="1 2">
    <name type="scientific">Larinioides sclopetarius</name>
    <dbReference type="NCBI Taxonomy" id="280406"/>
    <lineage>
        <taxon>Eukaryota</taxon>
        <taxon>Metazoa</taxon>
        <taxon>Ecdysozoa</taxon>
        <taxon>Arthropoda</taxon>
        <taxon>Chelicerata</taxon>
        <taxon>Arachnida</taxon>
        <taxon>Araneae</taxon>
        <taxon>Araneomorphae</taxon>
        <taxon>Entelegynae</taxon>
        <taxon>Araneoidea</taxon>
        <taxon>Araneidae</taxon>
        <taxon>Larinioides</taxon>
    </lineage>
</organism>
<gene>
    <name evidence="1" type="ORF">LARSCL_LOCUS12051</name>
</gene>
<dbReference type="AlphaFoldDB" id="A0AAV2AEF9"/>
<evidence type="ECO:0000313" key="1">
    <source>
        <dbReference type="EMBL" id="CAL1282358.1"/>
    </source>
</evidence>
<comment type="caution">
    <text evidence="1">The sequence shown here is derived from an EMBL/GenBank/DDBJ whole genome shotgun (WGS) entry which is preliminary data.</text>
</comment>
<name>A0AAV2AEF9_9ARAC</name>
<reference evidence="1 2" key="1">
    <citation type="submission" date="2024-04" db="EMBL/GenBank/DDBJ databases">
        <authorList>
            <person name="Rising A."/>
            <person name="Reimegard J."/>
            <person name="Sonavane S."/>
            <person name="Akerstrom W."/>
            <person name="Nylinder S."/>
            <person name="Hedman E."/>
            <person name="Kallberg Y."/>
        </authorList>
    </citation>
    <scope>NUCLEOTIDE SEQUENCE [LARGE SCALE GENOMIC DNA]</scope>
</reference>
<keyword evidence="2" id="KW-1185">Reference proteome</keyword>
<sequence length="70" mass="8259">QSPQPQFELVYFLPQGTSKHSATIGLNRLFRLWDGIEIFARVEWENSMTTWLIELAAGEYNMRMLKLVER</sequence>
<dbReference type="Proteomes" id="UP001497382">
    <property type="component" value="Unassembled WGS sequence"/>
</dbReference>